<dbReference type="InterPro" id="IPR050250">
    <property type="entry name" value="Macrolide_Exporter_MacB"/>
</dbReference>
<feature type="domain" description="MacB-like periplasmic core" evidence="8">
    <location>
        <begin position="20"/>
        <end position="232"/>
    </location>
</feature>
<dbReference type="GO" id="GO:0005886">
    <property type="term" value="C:plasma membrane"/>
    <property type="evidence" value="ECO:0007669"/>
    <property type="project" value="UniProtKB-SubCell"/>
</dbReference>
<evidence type="ECO:0000256" key="1">
    <source>
        <dbReference type="ARBA" id="ARBA00004651"/>
    </source>
</evidence>
<feature type="transmembrane region" description="Helical" evidence="6">
    <location>
        <begin position="334"/>
        <end position="355"/>
    </location>
</feature>
<sequence>MLTNYLKTTFRNLWKTRGYSFLNIFGLALGIAAASFIFLWVEDEINYDNLPNKENSYIVKSKQTLDGVANVSDAVPGLLGPAIKAEIPGIRHAARVAWMTSIMFCFGDNSIFQNGYYAEPDLMDIFALEFAEGDKATAMDSPDKVVLTESAATRIFGNEPVLGKMVRVDNDKSYTVSGVVKDLPKNSTLQFDWLIPFDVYEQENQWIRQWRNNVLMTYVGLEPSADVAQVNEMLYDFVIRQSSDEQLTTYNMLYPMERWRLYNSFDRDGNEQEGRMKYVRLFSIIAWVVLLIACINFMNLATARSEKRAKEVGMRKVVGATRTSLIGQFLGESIILATISALLAVGLIHLAIGVFNSLVEKELVMDLFNPTHFSFLGGIVLVCGLFSGIYPAFYLSSFNPIATLKGAKQKAGATGFIRRGLVVLQYSASITLIICTAIIFQQIQHVKGRDAGYERSQVLLTPLHGQLSAHLETIKNQLIATGAVESASVSERRILFIGTYSWNVGWEGKSPDKQVNIYNFRADADLIPSLGMEVIDGRNFRPQMLGDSASAIVNETFAKLIQPDGKVVGRTIDNAGAFTIVGVVKDFVYNNMYSVPAPLFFYPFETSPWGHLNMKIKAGADLTTAISQIEKVIKSHNPEYPFDYQFLDALFDQQFKSEALIQKLAGTFAILSIVISCLGLFGLAAFTAERRTKEMGIRKVLGASISSLVGMLTCEFVVLVLVSCAVAFPIAWWMMNDWLGSYPYRTDLHWWVFAFAGLGALLIALLTVSSQAIKAALTNPTKSLRDE</sequence>
<evidence type="ECO:0000259" key="7">
    <source>
        <dbReference type="Pfam" id="PF02687"/>
    </source>
</evidence>
<dbReference type="EMBL" id="FNZR01000006">
    <property type="protein sequence ID" value="SEL54634.1"/>
    <property type="molecule type" value="Genomic_DNA"/>
</dbReference>
<feature type="transmembrane region" description="Helical" evidence="6">
    <location>
        <begin position="281"/>
        <end position="301"/>
    </location>
</feature>
<evidence type="ECO:0000256" key="2">
    <source>
        <dbReference type="ARBA" id="ARBA00022475"/>
    </source>
</evidence>
<proteinExistence type="predicted"/>
<dbReference type="STRING" id="332977.SAMN05421740_106249"/>
<feature type="transmembrane region" description="Helical" evidence="6">
    <location>
        <begin position="664"/>
        <end position="688"/>
    </location>
</feature>
<dbReference type="AlphaFoldDB" id="A0A1H7R3Z4"/>
<feature type="transmembrane region" description="Helical" evidence="6">
    <location>
        <begin position="416"/>
        <end position="440"/>
    </location>
</feature>
<accession>A0A1H7R3Z4</accession>
<gene>
    <name evidence="9" type="ORF">SAMN05421740_106249</name>
</gene>
<reference evidence="10" key="1">
    <citation type="submission" date="2016-10" db="EMBL/GenBank/DDBJ databases">
        <authorList>
            <person name="Varghese N."/>
            <person name="Submissions S."/>
        </authorList>
    </citation>
    <scope>NUCLEOTIDE SEQUENCE [LARGE SCALE GENOMIC DNA]</scope>
    <source>
        <strain evidence="10">Jip14</strain>
    </source>
</reference>
<dbReference type="PANTHER" id="PTHR30572">
    <property type="entry name" value="MEMBRANE COMPONENT OF TRANSPORTER-RELATED"/>
    <property type="match status" value="1"/>
</dbReference>
<evidence type="ECO:0000256" key="6">
    <source>
        <dbReference type="SAM" id="Phobius"/>
    </source>
</evidence>
<protein>
    <submittedName>
        <fullName evidence="9">Duplicated orphan permease</fullName>
    </submittedName>
</protein>
<dbReference type="InterPro" id="IPR025857">
    <property type="entry name" value="MacB_PCD"/>
</dbReference>
<evidence type="ECO:0000313" key="10">
    <source>
        <dbReference type="Proteomes" id="UP000198916"/>
    </source>
</evidence>
<feature type="domain" description="ABC3 transporter permease C-terminal" evidence="7">
    <location>
        <begin position="284"/>
        <end position="400"/>
    </location>
</feature>
<evidence type="ECO:0000259" key="8">
    <source>
        <dbReference type="Pfam" id="PF12704"/>
    </source>
</evidence>
<name>A0A1H7R3Z4_9SPHI</name>
<feature type="transmembrane region" description="Helical" evidence="6">
    <location>
        <begin position="375"/>
        <end position="395"/>
    </location>
</feature>
<dbReference type="RefSeq" id="WP_090606857.1">
    <property type="nucleotide sequence ID" value="NZ_FNZR01000006.1"/>
</dbReference>
<dbReference type="OrthoDB" id="1451596at2"/>
<feature type="domain" description="ABC3 transporter permease C-terminal" evidence="7">
    <location>
        <begin position="667"/>
        <end position="779"/>
    </location>
</feature>
<dbReference type="Pfam" id="PF12704">
    <property type="entry name" value="MacB_PCD"/>
    <property type="match status" value="2"/>
</dbReference>
<dbReference type="Proteomes" id="UP000198916">
    <property type="component" value="Unassembled WGS sequence"/>
</dbReference>
<organism evidence="9 10">
    <name type="scientific">Parapedobacter koreensis</name>
    <dbReference type="NCBI Taxonomy" id="332977"/>
    <lineage>
        <taxon>Bacteria</taxon>
        <taxon>Pseudomonadati</taxon>
        <taxon>Bacteroidota</taxon>
        <taxon>Sphingobacteriia</taxon>
        <taxon>Sphingobacteriales</taxon>
        <taxon>Sphingobacteriaceae</taxon>
        <taxon>Parapedobacter</taxon>
    </lineage>
</organism>
<evidence type="ECO:0000256" key="5">
    <source>
        <dbReference type="ARBA" id="ARBA00023136"/>
    </source>
</evidence>
<keyword evidence="4 6" id="KW-1133">Transmembrane helix</keyword>
<keyword evidence="5 6" id="KW-0472">Membrane</keyword>
<dbReference type="InterPro" id="IPR003838">
    <property type="entry name" value="ABC3_permease_C"/>
</dbReference>
<feature type="transmembrane region" description="Helical" evidence="6">
    <location>
        <begin position="700"/>
        <end position="728"/>
    </location>
</feature>
<feature type="domain" description="MacB-like periplasmic core" evidence="8">
    <location>
        <begin position="512"/>
        <end position="631"/>
    </location>
</feature>
<evidence type="ECO:0000313" key="9">
    <source>
        <dbReference type="EMBL" id="SEL54634.1"/>
    </source>
</evidence>
<feature type="transmembrane region" description="Helical" evidence="6">
    <location>
        <begin position="21"/>
        <end position="41"/>
    </location>
</feature>
<dbReference type="Pfam" id="PF02687">
    <property type="entry name" value="FtsX"/>
    <property type="match status" value="2"/>
</dbReference>
<evidence type="ECO:0000256" key="4">
    <source>
        <dbReference type="ARBA" id="ARBA00022989"/>
    </source>
</evidence>
<keyword evidence="10" id="KW-1185">Reference proteome</keyword>
<keyword evidence="2" id="KW-1003">Cell membrane</keyword>
<evidence type="ECO:0000256" key="3">
    <source>
        <dbReference type="ARBA" id="ARBA00022692"/>
    </source>
</evidence>
<comment type="subcellular location">
    <subcellularLocation>
        <location evidence="1">Cell membrane</location>
        <topology evidence="1">Multi-pass membrane protein</topology>
    </subcellularLocation>
</comment>
<feature type="transmembrane region" description="Helical" evidence="6">
    <location>
        <begin position="748"/>
        <end position="768"/>
    </location>
</feature>
<keyword evidence="3 6" id="KW-0812">Transmembrane</keyword>
<dbReference type="GO" id="GO:0022857">
    <property type="term" value="F:transmembrane transporter activity"/>
    <property type="evidence" value="ECO:0007669"/>
    <property type="project" value="TreeGrafter"/>
</dbReference>
<dbReference type="PANTHER" id="PTHR30572:SF18">
    <property type="entry name" value="ABC-TYPE MACROLIDE FAMILY EXPORT SYSTEM PERMEASE COMPONENT 2"/>
    <property type="match status" value="1"/>
</dbReference>